<feature type="region of interest" description="Disordered" evidence="1">
    <location>
        <begin position="175"/>
        <end position="195"/>
    </location>
</feature>
<dbReference type="Proteomes" id="UP000054481">
    <property type="component" value="Unassembled WGS sequence"/>
</dbReference>
<keyword evidence="3" id="KW-1185">Reference proteome</keyword>
<organism evidence="2 3">
    <name type="scientific">Hirsutella minnesotensis 3608</name>
    <dbReference type="NCBI Taxonomy" id="1043627"/>
    <lineage>
        <taxon>Eukaryota</taxon>
        <taxon>Fungi</taxon>
        <taxon>Dikarya</taxon>
        <taxon>Ascomycota</taxon>
        <taxon>Pezizomycotina</taxon>
        <taxon>Sordariomycetes</taxon>
        <taxon>Hypocreomycetidae</taxon>
        <taxon>Hypocreales</taxon>
        <taxon>Ophiocordycipitaceae</taxon>
        <taxon>Hirsutella</taxon>
    </lineage>
</organism>
<name>A0A0F7ZIT3_9HYPO</name>
<proteinExistence type="predicted"/>
<evidence type="ECO:0000256" key="1">
    <source>
        <dbReference type="SAM" id="MobiDB-lite"/>
    </source>
</evidence>
<reference evidence="2 3" key="1">
    <citation type="journal article" date="2014" name="Genome Biol. Evol.">
        <title>Comparative genomics and transcriptomics analyses reveal divergent lifestyle features of nematode endoparasitic fungus Hirsutella minnesotensis.</title>
        <authorList>
            <person name="Lai Y."/>
            <person name="Liu K."/>
            <person name="Zhang X."/>
            <person name="Zhang X."/>
            <person name="Li K."/>
            <person name="Wang N."/>
            <person name="Shu C."/>
            <person name="Wu Y."/>
            <person name="Wang C."/>
            <person name="Bushley K.E."/>
            <person name="Xiang M."/>
            <person name="Liu X."/>
        </authorList>
    </citation>
    <scope>NUCLEOTIDE SEQUENCE [LARGE SCALE GENOMIC DNA]</scope>
    <source>
        <strain evidence="2 3">3608</strain>
    </source>
</reference>
<evidence type="ECO:0000313" key="3">
    <source>
        <dbReference type="Proteomes" id="UP000054481"/>
    </source>
</evidence>
<dbReference type="EMBL" id="KQ030801">
    <property type="protein sequence ID" value="KJZ68860.1"/>
    <property type="molecule type" value="Genomic_DNA"/>
</dbReference>
<dbReference type="OrthoDB" id="10308812at2759"/>
<evidence type="ECO:0000313" key="2">
    <source>
        <dbReference type="EMBL" id="KJZ68860.1"/>
    </source>
</evidence>
<sequence>MGVVVYDDRHPGREHEDGRHRDRAIVALVEHHDRFFLRRQLLLPPVLGDEDAHRRPPLDPERQARLHVEVPPVPVERRHHRDARLPRDPPTLPVAPRVEEVQIRAVLHAPSDPLQQPLQLRVPGGAHLLVQHDDRREPLPQCVRFVVLVTLLGPERVVLVPRDRRARQEDRSLLDRPELVEVSAEEDDGDPPEIFLRSSKPAELLVYGV</sequence>
<gene>
    <name evidence="2" type="ORF">HIM_11751</name>
</gene>
<protein>
    <submittedName>
        <fullName evidence="2">Uncharacterized protein</fullName>
    </submittedName>
</protein>
<accession>A0A0F7ZIT3</accession>
<dbReference type="AlphaFoldDB" id="A0A0F7ZIT3"/>